<dbReference type="EMBL" id="REGN01006177">
    <property type="protein sequence ID" value="RNA10501.1"/>
    <property type="molecule type" value="Genomic_DNA"/>
</dbReference>
<evidence type="ECO:0000313" key="2">
    <source>
        <dbReference type="Proteomes" id="UP000276133"/>
    </source>
</evidence>
<organism evidence="1 2">
    <name type="scientific">Brachionus plicatilis</name>
    <name type="common">Marine rotifer</name>
    <name type="synonym">Brachionus muelleri</name>
    <dbReference type="NCBI Taxonomy" id="10195"/>
    <lineage>
        <taxon>Eukaryota</taxon>
        <taxon>Metazoa</taxon>
        <taxon>Spiralia</taxon>
        <taxon>Gnathifera</taxon>
        <taxon>Rotifera</taxon>
        <taxon>Eurotatoria</taxon>
        <taxon>Monogononta</taxon>
        <taxon>Pseudotrocha</taxon>
        <taxon>Ploima</taxon>
        <taxon>Brachionidae</taxon>
        <taxon>Brachionus</taxon>
    </lineage>
</organism>
<protein>
    <submittedName>
        <fullName evidence="1">Uncharacterized protein</fullName>
    </submittedName>
</protein>
<proteinExistence type="predicted"/>
<dbReference type="Proteomes" id="UP000276133">
    <property type="component" value="Unassembled WGS sequence"/>
</dbReference>
<sequence>MIDFFANLILFDDLTDADFFTLVKFKYKLNKHSSFFDELKLKLNQIYKSVQNLVFLSISFEPNVIKKRSLYHLYPCLIIYQEDIEII</sequence>
<reference evidence="1 2" key="1">
    <citation type="journal article" date="2018" name="Sci. Rep.">
        <title>Genomic signatures of local adaptation to the degree of environmental predictability in rotifers.</title>
        <authorList>
            <person name="Franch-Gras L."/>
            <person name="Hahn C."/>
            <person name="Garcia-Roger E.M."/>
            <person name="Carmona M.J."/>
            <person name="Serra M."/>
            <person name="Gomez A."/>
        </authorList>
    </citation>
    <scope>NUCLEOTIDE SEQUENCE [LARGE SCALE GENOMIC DNA]</scope>
    <source>
        <strain evidence="1">HYR1</strain>
    </source>
</reference>
<evidence type="ECO:0000313" key="1">
    <source>
        <dbReference type="EMBL" id="RNA10501.1"/>
    </source>
</evidence>
<comment type="caution">
    <text evidence="1">The sequence shown here is derived from an EMBL/GenBank/DDBJ whole genome shotgun (WGS) entry which is preliminary data.</text>
</comment>
<dbReference type="AlphaFoldDB" id="A0A3M7QHI7"/>
<keyword evidence="2" id="KW-1185">Reference proteome</keyword>
<gene>
    <name evidence="1" type="ORF">BpHYR1_041787</name>
</gene>
<accession>A0A3M7QHI7</accession>
<name>A0A3M7QHI7_BRAPC</name>